<evidence type="ECO:0000256" key="1">
    <source>
        <dbReference type="ARBA" id="ARBA00022527"/>
    </source>
</evidence>
<dbReference type="PANTHER" id="PTHR24350">
    <property type="entry name" value="SERINE/THREONINE-PROTEIN KINASE IAL-RELATED"/>
    <property type="match status" value="1"/>
</dbReference>
<keyword evidence="12" id="KW-1185">Reference proteome</keyword>
<dbReference type="Proteomes" id="UP000236333">
    <property type="component" value="Unassembled WGS sequence"/>
</dbReference>
<reference evidence="11 12" key="1">
    <citation type="journal article" date="2017" name="Mol. Biol. Evol.">
        <title>The 4-celled Tetrabaena socialis nuclear genome reveals the essential components for genetic control of cell number at the origin of multicellularity in the volvocine lineage.</title>
        <authorList>
            <person name="Featherston J."/>
            <person name="Arakaki Y."/>
            <person name="Hanschen E.R."/>
            <person name="Ferris P.J."/>
            <person name="Michod R.E."/>
            <person name="Olson B.J.S.C."/>
            <person name="Nozaki H."/>
            <person name="Durand P.M."/>
        </authorList>
    </citation>
    <scope>NUCLEOTIDE SEQUENCE [LARGE SCALE GENOMIC DNA]</scope>
    <source>
        <strain evidence="11 12">NIES-571</strain>
    </source>
</reference>
<sequence length="439" mass="47368">MTAPQHQPHALTSNQSSSSLPAFKLAAAPQHLSSQKSFSAMRHNPAMAAISGSAAQPTAHDDDDVHQQQALGNTSSGAAKVPVLPFLNVSSSSRHGEQQPAASPGRLRAASGTLPVPEVEHEEVEAVAEAEAQDDAGPASILLGMNPAIPAAMRRRRWTLDDFGVQKRMYKGQTSAVYRAICQHSGLTVALKVYFLSRTPLNVVHMIRREIDLHLPLLHRNIIALYAAFQDDKHIGVRGPRGPTTELVLAPFLDALAYLHARGIMHRDIKPENLLFTQDWALRVADFGVSINMNSERAAPEVQLCPLKHAPSDNKDNTSLAYTPAIDIWSVGILAYELLVGFPPFVANGSGTPEDGGAAVHPGVATFLAEQATRKTLRFPASTSAHARDFMMASLAEDPGDRPTAQQLLKHPWLFKVARRPSVNYSASRFSNSNAVGAV</sequence>
<name>A0A2J7ZNH1_9CHLO</name>
<keyword evidence="3 7" id="KW-0547">Nucleotide-binding</keyword>
<dbReference type="InterPro" id="IPR008271">
    <property type="entry name" value="Ser/Thr_kinase_AS"/>
</dbReference>
<dbReference type="EMBL" id="PGGS01000789">
    <property type="protein sequence ID" value="PNH01805.1"/>
    <property type="molecule type" value="Genomic_DNA"/>
</dbReference>
<proteinExistence type="predicted"/>
<dbReference type="GO" id="GO:0005524">
    <property type="term" value="F:ATP binding"/>
    <property type="evidence" value="ECO:0007669"/>
    <property type="project" value="UniProtKB-KW"/>
</dbReference>
<organism evidence="11 12">
    <name type="scientific">Tetrabaena socialis</name>
    <dbReference type="NCBI Taxonomy" id="47790"/>
    <lineage>
        <taxon>Eukaryota</taxon>
        <taxon>Viridiplantae</taxon>
        <taxon>Chlorophyta</taxon>
        <taxon>core chlorophytes</taxon>
        <taxon>Chlorophyceae</taxon>
        <taxon>CS clade</taxon>
        <taxon>Chlamydomonadales</taxon>
        <taxon>Tetrabaenaceae</taxon>
        <taxon>Tetrabaena</taxon>
    </lineage>
</organism>
<accession>A0A2J7ZNH1</accession>
<dbReference type="PROSITE" id="PS00108">
    <property type="entry name" value="PROTEIN_KINASE_ST"/>
    <property type="match status" value="1"/>
</dbReference>
<feature type="region of interest" description="Disordered" evidence="9">
    <location>
        <begin position="90"/>
        <end position="109"/>
    </location>
</feature>
<keyword evidence="5 7" id="KW-0067">ATP-binding</keyword>
<evidence type="ECO:0000313" key="11">
    <source>
        <dbReference type="EMBL" id="PNH01805.1"/>
    </source>
</evidence>
<dbReference type="Gene3D" id="1.10.510.10">
    <property type="entry name" value="Transferase(Phosphotransferase) domain 1"/>
    <property type="match status" value="1"/>
</dbReference>
<feature type="cross-link" description="Glycyl lysine isopeptide (Lys-Gly) (interchain with G-Cter in SUMO2)" evidence="8">
    <location>
        <position position="270"/>
    </location>
</feature>
<evidence type="ECO:0000256" key="4">
    <source>
        <dbReference type="ARBA" id="ARBA00022777"/>
    </source>
</evidence>
<evidence type="ECO:0000256" key="7">
    <source>
        <dbReference type="PIRSR" id="PIRSR630616-2"/>
    </source>
</evidence>
<evidence type="ECO:0000256" key="9">
    <source>
        <dbReference type="SAM" id="MobiDB-lite"/>
    </source>
</evidence>
<evidence type="ECO:0000256" key="8">
    <source>
        <dbReference type="PIRSR" id="PIRSR630616-3"/>
    </source>
</evidence>
<feature type="active site" description="Proton acceptor" evidence="6">
    <location>
        <position position="268"/>
    </location>
</feature>
<comment type="caution">
    <text evidence="11">The sequence shown here is derived from an EMBL/GenBank/DDBJ whole genome shotgun (WGS) entry which is preliminary data.</text>
</comment>
<dbReference type="Pfam" id="PF00069">
    <property type="entry name" value="Pkinase"/>
    <property type="match status" value="1"/>
</dbReference>
<feature type="domain" description="Protein kinase" evidence="10">
    <location>
        <begin position="163"/>
        <end position="414"/>
    </location>
</feature>
<dbReference type="InterPro" id="IPR000719">
    <property type="entry name" value="Prot_kinase_dom"/>
</dbReference>
<dbReference type="InterPro" id="IPR011009">
    <property type="entry name" value="Kinase-like_dom_sf"/>
</dbReference>
<evidence type="ECO:0000313" key="12">
    <source>
        <dbReference type="Proteomes" id="UP000236333"/>
    </source>
</evidence>
<dbReference type="OrthoDB" id="377346at2759"/>
<evidence type="ECO:0000259" key="10">
    <source>
        <dbReference type="PROSITE" id="PS50011"/>
    </source>
</evidence>
<dbReference type="InterPro" id="IPR030616">
    <property type="entry name" value="Aur-like"/>
</dbReference>
<dbReference type="PROSITE" id="PS50011">
    <property type="entry name" value="PROTEIN_KINASE_DOM"/>
    <property type="match status" value="1"/>
</dbReference>
<keyword evidence="2" id="KW-0808">Transferase</keyword>
<feature type="binding site" evidence="7">
    <location>
        <position position="286"/>
    </location>
    <ligand>
        <name>ATP</name>
        <dbReference type="ChEBI" id="CHEBI:30616"/>
    </ligand>
</feature>
<evidence type="ECO:0000256" key="3">
    <source>
        <dbReference type="ARBA" id="ARBA00022741"/>
    </source>
</evidence>
<gene>
    <name evidence="11" type="ORF">TSOC_012282</name>
</gene>
<dbReference type="SMART" id="SM00220">
    <property type="entry name" value="S_TKc"/>
    <property type="match status" value="1"/>
</dbReference>
<dbReference type="SUPFAM" id="SSF56112">
    <property type="entry name" value="Protein kinase-like (PK-like)"/>
    <property type="match status" value="1"/>
</dbReference>
<dbReference type="GO" id="GO:0004674">
    <property type="term" value="F:protein serine/threonine kinase activity"/>
    <property type="evidence" value="ECO:0007669"/>
    <property type="project" value="UniProtKB-KW"/>
</dbReference>
<dbReference type="AlphaFoldDB" id="A0A2J7ZNH1"/>
<keyword evidence="1" id="KW-0723">Serine/threonine-protein kinase</keyword>
<feature type="binding site" evidence="7">
    <location>
        <position position="192"/>
    </location>
    <ligand>
        <name>ATP</name>
        <dbReference type="ChEBI" id="CHEBI:30616"/>
    </ligand>
</feature>
<feature type="region of interest" description="Disordered" evidence="9">
    <location>
        <begin position="1"/>
        <end position="45"/>
    </location>
</feature>
<evidence type="ECO:0000256" key="2">
    <source>
        <dbReference type="ARBA" id="ARBA00022679"/>
    </source>
</evidence>
<protein>
    <submittedName>
        <fullName evidence="11">Aurora kinase A</fullName>
    </submittedName>
</protein>
<feature type="compositionally biased region" description="Polar residues" evidence="9">
    <location>
        <begin position="10"/>
        <end position="20"/>
    </location>
</feature>
<feature type="binding site" evidence="7">
    <location>
        <begin position="272"/>
        <end position="273"/>
    </location>
    <ligand>
        <name>ATP</name>
        <dbReference type="ChEBI" id="CHEBI:30616"/>
    </ligand>
</feature>
<evidence type="ECO:0000256" key="6">
    <source>
        <dbReference type="PIRSR" id="PIRSR630616-1"/>
    </source>
</evidence>
<keyword evidence="4 11" id="KW-0418">Kinase</keyword>
<dbReference type="Gene3D" id="3.30.200.20">
    <property type="entry name" value="Phosphorylase Kinase, domain 1"/>
    <property type="match status" value="1"/>
</dbReference>
<evidence type="ECO:0000256" key="5">
    <source>
        <dbReference type="ARBA" id="ARBA00022840"/>
    </source>
</evidence>